<dbReference type="PANTHER" id="PTHR21236">
    <property type="entry name" value="GOLGI MEMBRANE PROTEIN YIP1"/>
    <property type="match status" value="1"/>
</dbReference>
<name>A0ABR3BBH3_PHYBL</name>
<evidence type="ECO:0000256" key="3">
    <source>
        <dbReference type="ARBA" id="ARBA00022692"/>
    </source>
</evidence>
<feature type="transmembrane region" description="Helical" evidence="6">
    <location>
        <begin position="199"/>
        <end position="221"/>
    </location>
</feature>
<gene>
    <name evidence="9" type="ORF">J3Q64DRAFT_1008416</name>
</gene>
<dbReference type="Pfam" id="PF04893">
    <property type="entry name" value="Yip1"/>
    <property type="match status" value="1"/>
</dbReference>
<reference evidence="9 10" key="1">
    <citation type="submission" date="2024-04" db="EMBL/GenBank/DDBJ databases">
        <title>Symmetric and asymmetric DNA N6-adenine methylation regulates different biological responses in Mucorales.</title>
        <authorList>
            <consortium name="Lawrence Berkeley National Laboratory"/>
            <person name="Lax C."/>
            <person name="Mondo S.J."/>
            <person name="Osorio-Concepcion M."/>
            <person name="Muszewska A."/>
            <person name="Corrochano-Luque M."/>
            <person name="Gutierrez G."/>
            <person name="Riley R."/>
            <person name="Lipzen A."/>
            <person name="Guo J."/>
            <person name="Hundley H."/>
            <person name="Amirebrahimi M."/>
            <person name="Ng V."/>
            <person name="Lorenzo-Gutierrez D."/>
            <person name="Binder U."/>
            <person name="Yang J."/>
            <person name="Song Y."/>
            <person name="Canovas D."/>
            <person name="Navarro E."/>
            <person name="Freitag M."/>
            <person name="Gabaldon T."/>
            <person name="Grigoriev I.V."/>
            <person name="Corrochano L.M."/>
            <person name="Nicolas F.E."/>
            <person name="Garre V."/>
        </authorList>
    </citation>
    <scope>NUCLEOTIDE SEQUENCE [LARGE SCALE GENOMIC DNA]</scope>
    <source>
        <strain evidence="9 10">L51</strain>
    </source>
</reference>
<feature type="compositionally biased region" description="Low complexity" evidence="7">
    <location>
        <begin position="81"/>
        <end position="96"/>
    </location>
</feature>
<evidence type="ECO:0000256" key="1">
    <source>
        <dbReference type="ARBA" id="ARBA00004141"/>
    </source>
</evidence>
<evidence type="ECO:0000256" key="7">
    <source>
        <dbReference type="SAM" id="MobiDB-lite"/>
    </source>
</evidence>
<keyword evidence="3 6" id="KW-0812">Transmembrane</keyword>
<evidence type="ECO:0000259" key="8">
    <source>
        <dbReference type="Pfam" id="PF04893"/>
    </source>
</evidence>
<feature type="transmembrane region" description="Helical" evidence="6">
    <location>
        <begin position="166"/>
        <end position="187"/>
    </location>
</feature>
<accession>A0ABR3BBH3</accession>
<evidence type="ECO:0000256" key="5">
    <source>
        <dbReference type="ARBA" id="ARBA00023136"/>
    </source>
</evidence>
<dbReference type="InterPro" id="IPR006977">
    <property type="entry name" value="Yip1_dom"/>
</dbReference>
<feature type="transmembrane region" description="Helical" evidence="6">
    <location>
        <begin position="142"/>
        <end position="160"/>
    </location>
</feature>
<comment type="subcellular location">
    <subcellularLocation>
        <location evidence="6">Golgi apparatus membrane</location>
        <topology evidence="6">Multi-pass membrane protein</topology>
    </subcellularLocation>
    <subcellularLocation>
        <location evidence="1">Membrane</location>
        <topology evidence="1">Multi-pass membrane protein</topology>
    </subcellularLocation>
</comment>
<dbReference type="EMBL" id="JBCLYO010000001">
    <property type="protein sequence ID" value="KAL0096123.1"/>
    <property type="molecule type" value="Genomic_DNA"/>
</dbReference>
<dbReference type="InterPro" id="IPR045231">
    <property type="entry name" value="Yip1/4-like"/>
</dbReference>
<keyword evidence="4 6" id="KW-1133">Transmembrane helix</keyword>
<evidence type="ECO:0000256" key="2">
    <source>
        <dbReference type="ARBA" id="ARBA00010596"/>
    </source>
</evidence>
<feature type="compositionally biased region" description="Polar residues" evidence="7">
    <location>
        <begin position="43"/>
        <end position="63"/>
    </location>
</feature>
<evidence type="ECO:0000313" key="9">
    <source>
        <dbReference type="EMBL" id="KAL0096123.1"/>
    </source>
</evidence>
<protein>
    <recommendedName>
        <fullName evidence="6">Protein YIP</fullName>
    </recommendedName>
</protein>
<comment type="similarity">
    <text evidence="2 6">Belongs to the YIP1 family.</text>
</comment>
<feature type="region of interest" description="Disordered" evidence="7">
    <location>
        <begin position="1"/>
        <end position="98"/>
    </location>
</feature>
<keyword evidence="5 6" id="KW-0472">Membrane</keyword>
<organism evidence="9 10">
    <name type="scientific">Phycomyces blakesleeanus</name>
    <dbReference type="NCBI Taxonomy" id="4837"/>
    <lineage>
        <taxon>Eukaryota</taxon>
        <taxon>Fungi</taxon>
        <taxon>Fungi incertae sedis</taxon>
        <taxon>Mucoromycota</taxon>
        <taxon>Mucoromycotina</taxon>
        <taxon>Mucoromycetes</taxon>
        <taxon>Mucorales</taxon>
        <taxon>Phycomycetaceae</taxon>
        <taxon>Phycomyces</taxon>
    </lineage>
</organism>
<feature type="transmembrane region" description="Helical" evidence="6">
    <location>
        <begin position="259"/>
        <end position="277"/>
    </location>
</feature>
<evidence type="ECO:0000313" key="10">
    <source>
        <dbReference type="Proteomes" id="UP001448207"/>
    </source>
</evidence>
<sequence length="279" mass="30525">MLSSTHMNASQQAQYDNPFASMHSDNDPFQSPSAYVEPDLDLTGQSTTKASKPSVQPLSSPNPFANPLLSGNIGSSARPTQQQQQQQQQGQQEQQQSSFVYTGEDTLDEPVSVTILRDLKQVAGKLKQVLHPKGDRNVLRDWDLWGPLILCLALAITLSAKAPSDQAVPIFTGVFTIVWIGAAVVTLNAKLLGGAVSFFQSVCVIGYCLFPLVLSSVISIFVKLVWVRIPMALVTFAWSTYASVGFLSESQVHLNNRRALAVYPLCLFYFSISWLVLTS</sequence>
<proteinExistence type="inferred from homology"/>
<dbReference type="Proteomes" id="UP001448207">
    <property type="component" value="Unassembled WGS sequence"/>
</dbReference>
<evidence type="ECO:0000256" key="4">
    <source>
        <dbReference type="ARBA" id="ARBA00022989"/>
    </source>
</evidence>
<keyword evidence="10" id="KW-1185">Reference proteome</keyword>
<evidence type="ECO:0000256" key="6">
    <source>
        <dbReference type="RuleBase" id="RU361264"/>
    </source>
</evidence>
<feature type="domain" description="Yip1" evidence="8">
    <location>
        <begin position="131"/>
        <end position="275"/>
    </location>
</feature>
<feature type="compositionally biased region" description="Polar residues" evidence="7">
    <location>
        <begin position="1"/>
        <end position="15"/>
    </location>
</feature>
<dbReference type="PANTHER" id="PTHR21236:SF1">
    <property type="entry name" value="PROTEIN YIPF6"/>
    <property type="match status" value="1"/>
</dbReference>
<comment type="caution">
    <text evidence="9">The sequence shown here is derived from an EMBL/GenBank/DDBJ whole genome shotgun (WGS) entry which is preliminary data.</text>
</comment>
<feature type="transmembrane region" description="Helical" evidence="6">
    <location>
        <begin position="227"/>
        <end position="247"/>
    </location>
</feature>